<comment type="caution">
    <text evidence="2">The sequence shown here is derived from an EMBL/GenBank/DDBJ whole genome shotgun (WGS) entry which is preliminary data.</text>
</comment>
<dbReference type="GO" id="GO:0008999">
    <property type="term" value="F:protein-N-terminal-alanine acetyltransferase activity"/>
    <property type="evidence" value="ECO:0007669"/>
    <property type="project" value="TreeGrafter"/>
</dbReference>
<dbReference type="GO" id="GO:1990189">
    <property type="term" value="F:protein N-terminal-serine acetyltransferase activity"/>
    <property type="evidence" value="ECO:0007669"/>
    <property type="project" value="TreeGrafter"/>
</dbReference>
<evidence type="ECO:0000313" key="3">
    <source>
        <dbReference type="Proteomes" id="UP000530268"/>
    </source>
</evidence>
<dbReference type="Proteomes" id="UP000530268">
    <property type="component" value="Unassembled WGS sequence"/>
</dbReference>
<accession>A0A7W6E1L6</accession>
<name>A0A7W6E1L6_9RHOB</name>
<dbReference type="FunFam" id="3.40.630.30:FF:000047">
    <property type="entry name" value="Acetyltransferase, GNAT family"/>
    <property type="match status" value="1"/>
</dbReference>
<gene>
    <name evidence="2" type="ORF">GGR95_000695</name>
</gene>
<dbReference type="InterPro" id="IPR051908">
    <property type="entry name" value="Ribosomal_N-acetyltransferase"/>
</dbReference>
<organism evidence="2 3">
    <name type="scientific">Sulfitobacter undariae</name>
    <dbReference type="NCBI Taxonomy" id="1563671"/>
    <lineage>
        <taxon>Bacteria</taxon>
        <taxon>Pseudomonadati</taxon>
        <taxon>Pseudomonadota</taxon>
        <taxon>Alphaproteobacteria</taxon>
        <taxon>Rhodobacterales</taxon>
        <taxon>Roseobacteraceae</taxon>
        <taxon>Sulfitobacter</taxon>
    </lineage>
</organism>
<dbReference type="PANTHER" id="PTHR43441">
    <property type="entry name" value="RIBOSOMAL-PROTEIN-SERINE ACETYLTRANSFERASE"/>
    <property type="match status" value="1"/>
</dbReference>
<evidence type="ECO:0000313" key="2">
    <source>
        <dbReference type="EMBL" id="MBB3993067.1"/>
    </source>
</evidence>
<keyword evidence="3" id="KW-1185">Reference proteome</keyword>
<proteinExistence type="predicted"/>
<dbReference type="PROSITE" id="PS51186">
    <property type="entry name" value="GNAT"/>
    <property type="match status" value="1"/>
</dbReference>
<dbReference type="Gene3D" id="3.40.630.30">
    <property type="match status" value="1"/>
</dbReference>
<dbReference type="AlphaFoldDB" id="A0A7W6E1L6"/>
<keyword evidence="2" id="KW-0808">Transferase</keyword>
<dbReference type="EMBL" id="JACIEI010000002">
    <property type="protein sequence ID" value="MBB3993067.1"/>
    <property type="molecule type" value="Genomic_DNA"/>
</dbReference>
<protein>
    <submittedName>
        <fullName evidence="2">RimJ/RimL family protein N-acetyltransferase</fullName>
    </submittedName>
</protein>
<evidence type="ECO:0000259" key="1">
    <source>
        <dbReference type="PROSITE" id="PS51186"/>
    </source>
</evidence>
<dbReference type="GO" id="GO:0005737">
    <property type="term" value="C:cytoplasm"/>
    <property type="evidence" value="ECO:0007669"/>
    <property type="project" value="TreeGrafter"/>
</dbReference>
<dbReference type="SUPFAM" id="SSF55729">
    <property type="entry name" value="Acyl-CoA N-acyltransferases (Nat)"/>
    <property type="match status" value="1"/>
</dbReference>
<dbReference type="Pfam" id="PF13302">
    <property type="entry name" value="Acetyltransf_3"/>
    <property type="match status" value="1"/>
</dbReference>
<sequence>MNDFDQTTAPLGALVPDWTPPPVPDWDEVEGQFVRLERLDADEHAALLYRSFAGHDAVWDYLGYGPFSSAAQYHRWVRDQAELSDPRFYAIKNLKSGNWEGVASYLRIAPSAGSIEVGHINFSPALQRTPAATEAMYLLMSWAFDAGYRRYEWKCNAQNAGSRSAAQRLGFSFEGVFRQADVVKGRNRDTAWFAAIDSEWPALKEAYRAWLSPSNFDSEGQQRESLGDMTRLVRVSDDPFLSQHR</sequence>
<dbReference type="PANTHER" id="PTHR43441:SF2">
    <property type="entry name" value="FAMILY ACETYLTRANSFERASE, PUTATIVE (AFU_ORTHOLOGUE AFUA_7G00850)-RELATED"/>
    <property type="match status" value="1"/>
</dbReference>
<dbReference type="InterPro" id="IPR000182">
    <property type="entry name" value="GNAT_dom"/>
</dbReference>
<dbReference type="InterPro" id="IPR016181">
    <property type="entry name" value="Acyl_CoA_acyltransferase"/>
</dbReference>
<feature type="domain" description="N-acetyltransferase" evidence="1">
    <location>
        <begin position="31"/>
        <end position="189"/>
    </location>
</feature>
<reference evidence="2 3" key="1">
    <citation type="submission" date="2020-08" db="EMBL/GenBank/DDBJ databases">
        <title>Genomic Encyclopedia of Type Strains, Phase IV (KMG-IV): sequencing the most valuable type-strain genomes for metagenomic binning, comparative biology and taxonomic classification.</title>
        <authorList>
            <person name="Goeker M."/>
        </authorList>
    </citation>
    <scope>NUCLEOTIDE SEQUENCE [LARGE SCALE GENOMIC DNA]</scope>
    <source>
        <strain evidence="2 3">DSM 102234</strain>
    </source>
</reference>
<dbReference type="RefSeq" id="WP_184562818.1">
    <property type="nucleotide sequence ID" value="NZ_JACIEI010000002.1"/>
</dbReference>